<reference evidence="3" key="1">
    <citation type="submission" date="2021-01" db="EMBL/GenBank/DDBJ databases">
        <title>Caligus Genome Assembly.</title>
        <authorList>
            <person name="Gallardo-Escarate C."/>
        </authorList>
    </citation>
    <scope>NUCLEOTIDE SEQUENCE [LARGE SCALE GENOMIC DNA]</scope>
</reference>
<gene>
    <name evidence="2" type="ORF">FKW44_021388</name>
</gene>
<dbReference type="EMBL" id="CP045904">
    <property type="protein sequence ID" value="QQP36325.1"/>
    <property type="molecule type" value="Genomic_DNA"/>
</dbReference>
<name>A0A7T8JWD9_CALRO</name>
<proteinExistence type="predicted"/>
<evidence type="ECO:0000313" key="3">
    <source>
        <dbReference type="Proteomes" id="UP000595437"/>
    </source>
</evidence>
<accession>A0A7T8JWD9</accession>
<dbReference type="AlphaFoldDB" id="A0A7T8JWD9"/>
<sequence>MELEMVGRIQLSYRSKEDPRRGVAPRSSKTQSIPKTRDHKCSTFKWNQKDKNAKMRGGSATIEERWVSSLSIERNRSHRLQLFLSASLVMRAT</sequence>
<evidence type="ECO:0000313" key="2">
    <source>
        <dbReference type="EMBL" id="QQP36325.1"/>
    </source>
</evidence>
<dbReference type="Proteomes" id="UP000595437">
    <property type="component" value="Chromosome 15"/>
</dbReference>
<protein>
    <submittedName>
        <fullName evidence="2">Uncharacterized protein</fullName>
    </submittedName>
</protein>
<keyword evidence="3" id="KW-1185">Reference proteome</keyword>
<organism evidence="2 3">
    <name type="scientific">Caligus rogercresseyi</name>
    <name type="common">Sea louse</name>
    <dbReference type="NCBI Taxonomy" id="217165"/>
    <lineage>
        <taxon>Eukaryota</taxon>
        <taxon>Metazoa</taxon>
        <taxon>Ecdysozoa</taxon>
        <taxon>Arthropoda</taxon>
        <taxon>Crustacea</taxon>
        <taxon>Multicrustacea</taxon>
        <taxon>Hexanauplia</taxon>
        <taxon>Copepoda</taxon>
        <taxon>Siphonostomatoida</taxon>
        <taxon>Caligidae</taxon>
        <taxon>Caligus</taxon>
    </lineage>
</organism>
<evidence type="ECO:0000256" key="1">
    <source>
        <dbReference type="SAM" id="MobiDB-lite"/>
    </source>
</evidence>
<feature type="region of interest" description="Disordered" evidence="1">
    <location>
        <begin position="14"/>
        <end position="38"/>
    </location>
</feature>